<dbReference type="AlphaFoldDB" id="A0A9W8Y236"/>
<proteinExistence type="predicted"/>
<gene>
    <name evidence="2" type="ORF">N0V83_009182</name>
</gene>
<organism evidence="2 3">
    <name type="scientific">Neocucurbitaria cava</name>
    <dbReference type="NCBI Taxonomy" id="798079"/>
    <lineage>
        <taxon>Eukaryota</taxon>
        <taxon>Fungi</taxon>
        <taxon>Dikarya</taxon>
        <taxon>Ascomycota</taxon>
        <taxon>Pezizomycotina</taxon>
        <taxon>Dothideomycetes</taxon>
        <taxon>Pleosporomycetidae</taxon>
        <taxon>Pleosporales</taxon>
        <taxon>Pleosporineae</taxon>
        <taxon>Cucurbitariaceae</taxon>
        <taxon>Neocucurbitaria</taxon>
    </lineage>
</organism>
<keyword evidence="3" id="KW-1185">Reference proteome</keyword>
<sequence length="280" mass="30834">MDYSPALSVNSDLTDEELDKYFASYVPLSNLPTPPPAKEHAIPLRASTSTSTCSSTAFPSQTPSRTHDTPSSPELQVYASHLANLVPLNVSTHRPQVSVVYGFLERAILPDEIVAYSACVLDALSSRFAAAWRDALASSNYKRDLKTFLQTDSRQKTHVMPDVIVLAALSLAHGFLADRLRSSKHWAVRESNGMFSVQEIEVTKRAILQDMDYGLFRISEDRVRRRLWAMRLQAVVPTPALLAKDSSSAGGKHSRPRNLSLSLAGTAIWNHGVHTPEPSP</sequence>
<name>A0A9W8Y236_9PLEO</name>
<dbReference type="OrthoDB" id="3877279at2759"/>
<feature type="compositionally biased region" description="Low complexity" evidence="1">
    <location>
        <begin position="47"/>
        <end position="56"/>
    </location>
</feature>
<feature type="compositionally biased region" description="Polar residues" evidence="1">
    <location>
        <begin position="57"/>
        <end position="72"/>
    </location>
</feature>
<evidence type="ECO:0000313" key="3">
    <source>
        <dbReference type="Proteomes" id="UP001140560"/>
    </source>
</evidence>
<comment type="caution">
    <text evidence="2">The sequence shown here is derived from an EMBL/GenBank/DDBJ whole genome shotgun (WGS) entry which is preliminary data.</text>
</comment>
<dbReference type="Proteomes" id="UP001140560">
    <property type="component" value="Unassembled WGS sequence"/>
</dbReference>
<evidence type="ECO:0000313" key="2">
    <source>
        <dbReference type="EMBL" id="KAJ4364586.1"/>
    </source>
</evidence>
<protein>
    <submittedName>
        <fullName evidence="2">Uncharacterized protein</fullName>
    </submittedName>
</protein>
<feature type="region of interest" description="Disordered" evidence="1">
    <location>
        <begin position="47"/>
        <end position="72"/>
    </location>
</feature>
<evidence type="ECO:0000256" key="1">
    <source>
        <dbReference type="SAM" id="MobiDB-lite"/>
    </source>
</evidence>
<reference evidence="2" key="1">
    <citation type="submission" date="2022-10" db="EMBL/GenBank/DDBJ databases">
        <title>Tapping the CABI collections for fungal endophytes: first genome assemblies for Collariella, Neodidymelliopsis, Ascochyta clinopodiicola, Didymella pomorum, Didymosphaeria variabile, Neocosmospora piperis and Neocucurbitaria cava.</title>
        <authorList>
            <person name="Hill R."/>
        </authorList>
    </citation>
    <scope>NUCLEOTIDE SEQUENCE</scope>
    <source>
        <strain evidence="2">IMI 356814</strain>
    </source>
</reference>
<accession>A0A9W8Y236</accession>
<dbReference type="EMBL" id="JAPEUY010000017">
    <property type="protein sequence ID" value="KAJ4364586.1"/>
    <property type="molecule type" value="Genomic_DNA"/>
</dbReference>